<organism evidence="13 14">
    <name type="scientific">Anopheles maculatus</name>
    <dbReference type="NCBI Taxonomy" id="74869"/>
    <lineage>
        <taxon>Eukaryota</taxon>
        <taxon>Metazoa</taxon>
        <taxon>Ecdysozoa</taxon>
        <taxon>Arthropoda</taxon>
        <taxon>Hexapoda</taxon>
        <taxon>Insecta</taxon>
        <taxon>Pterygota</taxon>
        <taxon>Neoptera</taxon>
        <taxon>Endopterygota</taxon>
        <taxon>Diptera</taxon>
        <taxon>Nematocera</taxon>
        <taxon>Culicoidea</taxon>
        <taxon>Culicidae</taxon>
        <taxon>Anophelinae</taxon>
        <taxon>Anopheles</taxon>
        <taxon>Anopheles maculatus group</taxon>
    </lineage>
</organism>
<dbReference type="Pfam" id="PF02820">
    <property type="entry name" value="MBT"/>
    <property type="match status" value="1"/>
</dbReference>
<keyword evidence="9" id="KW-0539">Nucleus</keyword>
<dbReference type="InterPro" id="IPR050548">
    <property type="entry name" value="PcG_chromatin_remod_factors"/>
</dbReference>
<dbReference type="AlphaFoldDB" id="A0A182SHC7"/>
<dbReference type="GO" id="GO:0005634">
    <property type="term" value="C:nucleus"/>
    <property type="evidence" value="ECO:0007669"/>
    <property type="project" value="UniProtKB-SubCell"/>
</dbReference>
<dbReference type="SMART" id="SM00561">
    <property type="entry name" value="MBT"/>
    <property type="match status" value="1"/>
</dbReference>
<evidence type="ECO:0000256" key="8">
    <source>
        <dbReference type="ARBA" id="ARBA00023163"/>
    </source>
</evidence>
<keyword evidence="5" id="KW-0862">Zinc</keyword>
<dbReference type="PANTHER" id="PTHR12247">
    <property type="entry name" value="POLYCOMB GROUP PROTEIN"/>
    <property type="match status" value="1"/>
</dbReference>
<dbReference type="Gene3D" id="1.10.150.50">
    <property type="entry name" value="Transcription Factor, Ets-1"/>
    <property type="match status" value="1"/>
</dbReference>
<dbReference type="SUPFAM" id="SSF47769">
    <property type="entry name" value="SAM/Pointed domain"/>
    <property type="match status" value="1"/>
</dbReference>
<dbReference type="PROSITE" id="PS50105">
    <property type="entry name" value="SAM_DOMAIN"/>
    <property type="match status" value="1"/>
</dbReference>
<dbReference type="InterPro" id="IPR013761">
    <property type="entry name" value="SAM/pointed_sf"/>
</dbReference>
<sequence>SLFKTRPPVPFKPGQRLEVVDRKQKKLIRPAKVVATDGYEVSLCFEGWPREYAFWIEDDSTDLHPVNWCARTKHPLEPPPNFLLATCTYDGTCELKFCLSRGNSKYPQKKFHDRSAECPYKRANWMSEDRKPLRISHDQVHKHNYEEAPPVEEGQNVNAKHDTKPGSRKNVPASAVNVLKLEETKRRASVASNAPASLIPTKRIKQETEELLSTATSPATTPTPPPSRDPSKERVVRTKEAETTATSSSSNAPTTHARAAANESIRIARPAIEEYGPRLMHSYEVWQRHSRYLDECTEHTGALRKNPLHWTTDEMARYIEQLPGCAEYAGKIRHEEITGRSFLSFTQADLIDYLGVKMGPAIKIYNRIIRL</sequence>
<dbReference type="InterPro" id="IPR002515">
    <property type="entry name" value="Znf_C2H2C"/>
</dbReference>
<feature type="compositionally biased region" description="Basic and acidic residues" evidence="11">
    <location>
        <begin position="229"/>
        <end position="242"/>
    </location>
</feature>
<dbReference type="InterPro" id="IPR004092">
    <property type="entry name" value="Mbt"/>
</dbReference>
<feature type="repeat" description="MBT" evidence="10">
    <location>
        <begin position="1"/>
        <end position="79"/>
    </location>
</feature>
<dbReference type="PROSITE" id="PS51802">
    <property type="entry name" value="ZF_CCHHC"/>
    <property type="match status" value="1"/>
</dbReference>
<evidence type="ECO:0000256" key="3">
    <source>
        <dbReference type="ARBA" id="ARBA00022737"/>
    </source>
</evidence>
<dbReference type="VEuPathDB" id="VectorBase:AMAM006810"/>
<feature type="domain" description="SAM" evidence="12">
    <location>
        <begin position="310"/>
        <end position="371"/>
    </location>
</feature>
<name>A0A182SHC7_9DIPT</name>
<reference evidence="13" key="2">
    <citation type="submission" date="2020-05" db="UniProtKB">
        <authorList>
            <consortium name="EnsemblMetazoa"/>
        </authorList>
    </citation>
    <scope>IDENTIFICATION</scope>
    <source>
        <strain evidence="13">maculatus3</strain>
    </source>
</reference>
<keyword evidence="4" id="KW-0863">Zinc-finger</keyword>
<feature type="region of interest" description="Disordered" evidence="11">
    <location>
        <begin position="146"/>
        <end position="174"/>
    </location>
</feature>
<keyword evidence="6" id="KW-0156">Chromatin regulator</keyword>
<protein>
    <recommendedName>
        <fullName evidence="12">SAM domain-containing protein</fullName>
    </recommendedName>
</protein>
<evidence type="ECO:0000313" key="13">
    <source>
        <dbReference type="EnsemblMetazoa" id="AMAM006810-PA"/>
    </source>
</evidence>
<dbReference type="GO" id="GO:0045892">
    <property type="term" value="P:negative regulation of DNA-templated transcription"/>
    <property type="evidence" value="ECO:0007669"/>
    <property type="project" value="TreeGrafter"/>
</dbReference>
<dbReference type="PROSITE" id="PS51079">
    <property type="entry name" value="MBT"/>
    <property type="match status" value="1"/>
</dbReference>
<feature type="compositionally biased region" description="Low complexity" evidence="11">
    <location>
        <begin position="243"/>
        <end position="257"/>
    </location>
</feature>
<evidence type="ECO:0000256" key="9">
    <source>
        <dbReference type="ARBA" id="ARBA00023242"/>
    </source>
</evidence>
<accession>A0A182SHC7</accession>
<evidence type="ECO:0000259" key="12">
    <source>
        <dbReference type="PROSITE" id="PS50105"/>
    </source>
</evidence>
<dbReference type="Pfam" id="PF00536">
    <property type="entry name" value="SAM_1"/>
    <property type="match status" value="1"/>
</dbReference>
<proteinExistence type="predicted"/>
<dbReference type="EnsemblMetazoa" id="AMAM006810-RA">
    <property type="protein sequence ID" value="AMAM006810-PA"/>
    <property type="gene ID" value="AMAM006810"/>
</dbReference>
<dbReference type="SUPFAM" id="SSF63748">
    <property type="entry name" value="Tudor/PWWP/MBT"/>
    <property type="match status" value="1"/>
</dbReference>
<evidence type="ECO:0000256" key="1">
    <source>
        <dbReference type="ARBA" id="ARBA00004123"/>
    </source>
</evidence>
<keyword evidence="8" id="KW-0804">Transcription</keyword>
<evidence type="ECO:0000256" key="10">
    <source>
        <dbReference type="PROSITE-ProRule" id="PRU00459"/>
    </source>
</evidence>
<evidence type="ECO:0000256" key="5">
    <source>
        <dbReference type="ARBA" id="ARBA00022833"/>
    </source>
</evidence>
<evidence type="ECO:0000313" key="14">
    <source>
        <dbReference type="Proteomes" id="UP000075901"/>
    </source>
</evidence>
<feature type="region of interest" description="Disordered" evidence="11">
    <location>
        <begin position="211"/>
        <end position="262"/>
    </location>
</feature>
<dbReference type="GO" id="GO:0003682">
    <property type="term" value="F:chromatin binding"/>
    <property type="evidence" value="ECO:0007669"/>
    <property type="project" value="TreeGrafter"/>
</dbReference>
<evidence type="ECO:0000256" key="7">
    <source>
        <dbReference type="ARBA" id="ARBA00023015"/>
    </source>
</evidence>
<dbReference type="Gene3D" id="2.30.30.140">
    <property type="match status" value="1"/>
</dbReference>
<evidence type="ECO:0000256" key="4">
    <source>
        <dbReference type="ARBA" id="ARBA00022771"/>
    </source>
</evidence>
<dbReference type="GO" id="GO:0042393">
    <property type="term" value="F:histone binding"/>
    <property type="evidence" value="ECO:0007669"/>
    <property type="project" value="TreeGrafter"/>
</dbReference>
<keyword evidence="7" id="KW-0805">Transcription regulation</keyword>
<dbReference type="GO" id="GO:0006325">
    <property type="term" value="P:chromatin organization"/>
    <property type="evidence" value="ECO:0007669"/>
    <property type="project" value="UniProtKB-KW"/>
</dbReference>
<evidence type="ECO:0000256" key="11">
    <source>
        <dbReference type="SAM" id="MobiDB-lite"/>
    </source>
</evidence>
<keyword evidence="2" id="KW-0479">Metal-binding</keyword>
<dbReference type="InterPro" id="IPR001660">
    <property type="entry name" value="SAM"/>
</dbReference>
<reference evidence="14" key="1">
    <citation type="submission" date="2013-09" db="EMBL/GenBank/DDBJ databases">
        <title>The Genome Sequence of Anopheles maculatus species B.</title>
        <authorList>
            <consortium name="The Broad Institute Genomics Platform"/>
            <person name="Neafsey D.E."/>
            <person name="Besansky N."/>
            <person name="Howell P."/>
            <person name="Walton C."/>
            <person name="Young S.K."/>
            <person name="Zeng Q."/>
            <person name="Gargeya S."/>
            <person name="Fitzgerald M."/>
            <person name="Haas B."/>
            <person name="Abouelleil A."/>
            <person name="Allen A.W."/>
            <person name="Alvarado L."/>
            <person name="Arachchi H.M."/>
            <person name="Berlin A.M."/>
            <person name="Chapman S.B."/>
            <person name="Gainer-Dewar J."/>
            <person name="Goldberg J."/>
            <person name="Griggs A."/>
            <person name="Gujja S."/>
            <person name="Hansen M."/>
            <person name="Howarth C."/>
            <person name="Imamovic A."/>
            <person name="Ireland A."/>
            <person name="Larimer J."/>
            <person name="McCowan C."/>
            <person name="Murphy C."/>
            <person name="Pearson M."/>
            <person name="Poon T.W."/>
            <person name="Priest M."/>
            <person name="Roberts A."/>
            <person name="Saif S."/>
            <person name="Shea T."/>
            <person name="Sisk P."/>
            <person name="Sykes S."/>
            <person name="Wortman J."/>
            <person name="Nusbaum C."/>
            <person name="Birren B."/>
        </authorList>
    </citation>
    <scope>NUCLEOTIDE SEQUENCE [LARGE SCALE GENOMIC DNA]</scope>
    <source>
        <strain evidence="14">maculatus3</strain>
    </source>
</reference>
<comment type="subcellular location">
    <subcellularLocation>
        <location evidence="1">Nucleus</location>
    </subcellularLocation>
</comment>
<dbReference type="PANTHER" id="PTHR12247:SF131">
    <property type="entry name" value="LD05287P"/>
    <property type="match status" value="1"/>
</dbReference>
<evidence type="ECO:0000256" key="2">
    <source>
        <dbReference type="ARBA" id="ARBA00022723"/>
    </source>
</evidence>
<dbReference type="CDD" id="cd20103">
    <property type="entry name" value="MBT_L3MBTL1-like_rpt3"/>
    <property type="match status" value="1"/>
</dbReference>
<evidence type="ECO:0000256" key="6">
    <source>
        <dbReference type="ARBA" id="ARBA00022853"/>
    </source>
</evidence>
<keyword evidence="14" id="KW-1185">Reference proteome</keyword>
<keyword evidence="3" id="KW-0677">Repeat</keyword>
<dbReference type="GO" id="GO:0008270">
    <property type="term" value="F:zinc ion binding"/>
    <property type="evidence" value="ECO:0007669"/>
    <property type="project" value="UniProtKB-KW"/>
</dbReference>
<dbReference type="Proteomes" id="UP000075901">
    <property type="component" value="Unassembled WGS sequence"/>
</dbReference>